<name>A0A8K0ULF9_9AGAR</name>
<dbReference type="SMART" id="SM00389">
    <property type="entry name" value="HOX"/>
    <property type="match status" value="1"/>
</dbReference>
<dbReference type="Gene3D" id="1.10.10.60">
    <property type="entry name" value="Homeodomain-like"/>
    <property type="match status" value="1"/>
</dbReference>
<dbReference type="GO" id="GO:0005634">
    <property type="term" value="C:nucleus"/>
    <property type="evidence" value="ECO:0007669"/>
    <property type="project" value="UniProtKB-SubCell"/>
</dbReference>
<keyword evidence="3 5" id="KW-0371">Homeobox</keyword>
<protein>
    <recommendedName>
        <fullName evidence="8">Homeobox domain-containing protein</fullName>
    </recommendedName>
</protein>
<dbReference type="PROSITE" id="PS00027">
    <property type="entry name" value="HOMEOBOX_1"/>
    <property type="match status" value="1"/>
</dbReference>
<evidence type="ECO:0000256" key="6">
    <source>
        <dbReference type="RuleBase" id="RU000682"/>
    </source>
</evidence>
<feature type="region of interest" description="Disordered" evidence="7">
    <location>
        <begin position="1"/>
        <end position="43"/>
    </location>
</feature>
<dbReference type="AlphaFoldDB" id="A0A8K0ULF9"/>
<proteinExistence type="predicted"/>
<dbReference type="EMBL" id="JAEVFJ010000020">
    <property type="protein sequence ID" value="KAH8099355.1"/>
    <property type="molecule type" value="Genomic_DNA"/>
</dbReference>
<dbReference type="OrthoDB" id="6159439at2759"/>
<dbReference type="CDD" id="cd00086">
    <property type="entry name" value="homeodomain"/>
    <property type="match status" value="1"/>
</dbReference>
<feature type="DNA-binding region" description="Homeobox" evidence="5">
    <location>
        <begin position="34"/>
        <end position="93"/>
    </location>
</feature>
<keyword evidence="10" id="KW-1185">Reference proteome</keyword>
<keyword evidence="4 5" id="KW-0539">Nucleus</keyword>
<sequence length="280" mass="32004">MRPSTRSSRAIRPTATTNDTPATIDTTKTNDPKSKKPRHRMTNRQLEHLEALYQKATHPSRQEKETLANKVEMDMRTVTVWFQNRRQLAKKADENSTREVPAHSSYLSLKDYRRSPLSAVDQPDQNRGREISPGQNQDRELGLQKVMSTLQAAARKQLQDASPEPPRRHPNMPIQIRIGSPEEEEAPRSRKRSGMLEWACSRSAKRTRIYRDEEEDQDNSTEDEDAASDYSRTIVADSPPKVKYQPPKSILIPAEYNSKFDPDMVLGASLLLTFKYSSAK</sequence>
<dbReference type="PROSITE" id="PS50071">
    <property type="entry name" value="HOMEOBOX_2"/>
    <property type="match status" value="1"/>
</dbReference>
<comment type="caution">
    <text evidence="9">The sequence shown here is derived from an EMBL/GenBank/DDBJ whole genome shotgun (WGS) entry which is preliminary data.</text>
</comment>
<dbReference type="InterPro" id="IPR017970">
    <property type="entry name" value="Homeobox_CS"/>
</dbReference>
<evidence type="ECO:0000256" key="3">
    <source>
        <dbReference type="ARBA" id="ARBA00023155"/>
    </source>
</evidence>
<feature type="compositionally biased region" description="Acidic residues" evidence="7">
    <location>
        <begin position="212"/>
        <end position="227"/>
    </location>
</feature>
<feature type="domain" description="Homeobox" evidence="8">
    <location>
        <begin position="32"/>
        <end position="92"/>
    </location>
</feature>
<feature type="region of interest" description="Disordered" evidence="7">
    <location>
        <begin position="152"/>
        <end position="196"/>
    </location>
</feature>
<evidence type="ECO:0000313" key="10">
    <source>
        <dbReference type="Proteomes" id="UP000813824"/>
    </source>
</evidence>
<dbReference type="Pfam" id="PF00046">
    <property type="entry name" value="Homeodomain"/>
    <property type="match status" value="1"/>
</dbReference>
<keyword evidence="2 5" id="KW-0238">DNA-binding</keyword>
<feature type="region of interest" description="Disordered" evidence="7">
    <location>
        <begin position="89"/>
        <end position="139"/>
    </location>
</feature>
<evidence type="ECO:0000256" key="4">
    <source>
        <dbReference type="ARBA" id="ARBA00023242"/>
    </source>
</evidence>
<evidence type="ECO:0000256" key="5">
    <source>
        <dbReference type="PROSITE-ProRule" id="PRU00108"/>
    </source>
</evidence>
<gene>
    <name evidence="9" type="ORF">BXZ70DRAFT_295006</name>
</gene>
<evidence type="ECO:0000313" key="9">
    <source>
        <dbReference type="EMBL" id="KAH8099355.1"/>
    </source>
</evidence>
<accession>A0A8K0ULF9</accession>
<dbReference type="GO" id="GO:0000981">
    <property type="term" value="F:DNA-binding transcription factor activity, RNA polymerase II-specific"/>
    <property type="evidence" value="ECO:0007669"/>
    <property type="project" value="InterPro"/>
</dbReference>
<dbReference type="InterPro" id="IPR001356">
    <property type="entry name" value="HD"/>
</dbReference>
<evidence type="ECO:0000259" key="8">
    <source>
        <dbReference type="PROSITE" id="PS50071"/>
    </source>
</evidence>
<comment type="subcellular location">
    <subcellularLocation>
        <location evidence="1 5 6">Nucleus</location>
    </subcellularLocation>
</comment>
<dbReference type="InterPro" id="IPR009057">
    <property type="entry name" value="Homeodomain-like_sf"/>
</dbReference>
<reference evidence="9" key="1">
    <citation type="journal article" date="2021" name="New Phytol.">
        <title>Evolutionary innovations through gain and loss of genes in the ectomycorrhizal Boletales.</title>
        <authorList>
            <person name="Wu G."/>
            <person name="Miyauchi S."/>
            <person name="Morin E."/>
            <person name="Kuo A."/>
            <person name="Drula E."/>
            <person name="Varga T."/>
            <person name="Kohler A."/>
            <person name="Feng B."/>
            <person name="Cao Y."/>
            <person name="Lipzen A."/>
            <person name="Daum C."/>
            <person name="Hundley H."/>
            <person name="Pangilinan J."/>
            <person name="Johnson J."/>
            <person name="Barry K."/>
            <person name="LaButti K."/>
            <person name="Ng V."/>
            <person name="Ahrendt S."/>
            <person name="Min B."/>
            <person name="Choi I.G."/>
            <person name="Park H."/>
            <person name="Plett J.M."/>
            <person name="Magnuson J."/>
            <person name="Spatafora J.W."/>
            <person name="Nagy L.G."/>
            <person name="Henrissat B."/>
            <person name="Grigoriev I.V."/>
            <person name="Yang Z.L."/>
            <person name="Xu J."/>
            <person name="Martin F.M."/>
        </authorList>
    </citation>
    <scope>NUCLEOTIDE SEQUENCE</scope>
    <source>
        <strain evidence="9">KKN 215</strain>
    </source>
</reference>
<evidence type="ECO:0000256" key="2">
    <source>
        <dbReference type="ARBA" id="ARBA00023125"/>
    </source>
</evidence>
<organism evidence="9 10">
    <name type="scientific">Cristinia sonorae</name>
    <dbReference type="NCBI Taxonomy" id="1940300"/>
    <lineage>
        <taxon>Eukaryota</taxon>
        <taxon>Fungi</taxon>
        <taxon>Dikarya</taxon>
        <taxon>Basidiomycota</taxon>
        <taxon>Agaricomycotina</taxon>
        <taxon>Agaricomycetes</taxon>
        <taxon>Agaricomycetidae</taxon>
        <taxon>Agaricales</taxon>
        <taxon>Pleurotineae</taxon>
        <taxon>Stephanosporaceae</taxon>
        <taxon>Cristinia</taxon>
    </lineage>
</organism>
<feature type="compositionally biased region" description="Basic and acidic residues" evidence="7">
    <location>
        <begin position="90"/>
        <end position="101"/>
    </location>
</feature>
<dbReference type="PANTHER" id="PTHR24323">
    <property type="entry name" value="CEH-10 HOMEODOMAIN-CONTAINING HOMOLOG"/>
    <property type="match status" value="1"/>
</dbReference>
<feature type="compositionally biased region" description="Low complexity" evidence="7">
    <location>
        <begin position="13"/>
        <end position="27"/>
    </location>
</feature>
<evidence type="ECO:0000256" key="1">
    <source>
        <dbReference type="ARBA" id="ARBA00004123"/>
    </source>
</evidence>
<evidence type="ECO:0000256" key="7">
    <source>
        <dbReference type="SAM" id="MobiDB-lite"/>
    </source>
</evidence>
<feature type="region of interest" description="Disordered" evidence="7">
    <location>
        <begin position="209"/>
        <end position="246"/>
    </location>
</feature>
<dbReference type="InterPro" id="IPR051775">
    <property type="entry name" value="Homeobox_domain"/>
</dbReference>
<dbReference type="Proteomes" id="UP000813824">
    <property type="component" value="Unassembled WGS sequence"/>
</dbReference>
<dbReference type="SUPFAM" id="SSF46689">
    <property type="entry name" value="Homeodomain-like"/>
    <property type="match status" value="1"/>
</dbReference>
<dbReference type="PANTHER" id="PTHR24323:SF7">
    <property type="entry name" value="HOMEOBOX DOMAIN-CONTAINING PROTEIN"/>
    <property type="match status" value="1"/>
</dbReference>
<dbReference type="GO" id="GO:0000976">
    <property type="term" value="F:transcription cis-regulatory region binding"/>
    <property type="evidence" value="ECO:0007669"/>
    <property type="project" value="TreeGrafter"/>
</dbReference>